<feature type="region of interest" description="Disordered" evidence="4">
    <location>
        <begin position="385"/>
        <end position="492"/>
    </location>
</feature>
<evidence type="ECO:0000259" key="5">
    <source>
        <dbReference type="PROSITE" id="PS51998"/>
    </source>
</evidence>
<reference evidence="6 7" key="1">
    <citation type="submission" date="2020-12" db="EMBL/GenBank/DDBJ databases">
        <title>Concerted genomic and epigenomic changes stabilize Arabidopsis allopolyploids.</title>
        <authorList>
            <person name="Chen Z."/>
        </authorList>
    </citation>
    <scope>NUCLEOTIDE SEQUENCE [LARGE SCALE GENOMIC DNA]</scope>
    <source>
        <strain evidence="6">As9502</strain>
        <tissue evidence="6">Leaf</tissue>
    </source>
</reference>
<feature type="compositionally biased region" description="Acidic residues" evidence="4">
    <location>
        <begin position="633"/>
        <end position="644"/>
    </location>
</feature>
<feature type="compositionally biased region" description="Basic residues" evidence="4">
    <location>
        <begin position="429"/>
        <end position="439"/>
    </location>
</feature>
<protein>
    <submittedName>
        <fullName evidence="6">Histone chaperone domain CHZ</fullName>
    </submittedName>
</protein>
<organism evidence="6 7">
    <name type="scientific">Arabidopsis suecica</name>
    <name type="common">Swedish thale-cress</name>
    <name type="synonym">Cardaminopsis suecica</name>
    <dbReference type="NCBI Taxonomy" id="45249"/>
    <lineage>
        <taxon>Eukaryota</taxon>
        <taxon>Viridiplantae</taxon>
        <taxon>Streptophyta</taxon>
        <taxon>Embryophyta</taxon>
        <taxon>Tracheophyta</taxon>
        <taxon>Spermatophyta</taxon>
        <taxon>Magnoliopsida</taxon>
        <taxon>eudicotyledons</taxon>
        <taxon>Gunneridae</taxon>
        <taxon>Pentapetalae</taxon>
        <taxon>rosids</taxon>
        <taxon>malvids</taxon>
        <taxon>Brassicales</taxon>
        <taxon>Brassicaceae</taxon>
        <taxon>Camelineae</taxon>
        <taxon>Arabidopsis</taxon>
    </lineage>
</organism>
<dbReference type="EMBL" id="JAEFBJ010000006">
    <property type="protein sequence ID" value="KAG7599583.1"/>
    <property type="molecule type" value="Genomic_DNA"/>
</dbReference>
<feature type="compositionally biased region" description="Basic residues" evidence="4">
    <location>
        <begin position="447"/>
        <end position="463"/>
    </location>
</feature>
<dbReference type="PANTHER" id="PTHR15410">
    <property type="entry name" value="HIRA-INTERACTING PROTEIN 3"/>
    <property type="match status" value="1"/>
</dbReference>
<proteinExistence type="predicted"/>
<feature type="domain" description="DEK-C" evidence="5">
    <location>
        <begin position="320"/>
        <end position="380"/>
    </location>
</feature>
<gene>
    <name evidence="6" type="ORF">ISN44_As06g037630</name>
</gene>
<evidence type="ECO:0000256" key="4">
    <source>
        <dbReference type="SAM" id="MobiDB-lite"/>
    </source>
</evidence>
<feature type="compositionally biased region" description="Acidic residues" evidence="4">
    <location>
        <begin position="596"/>
        <end position="618"/>
    </location>
</feature>
<evidence type="ECO:0000256" key="2">
    <source>
        <dbReference type="ARBA" id="ARBA00023186"/>
    </source>
</evidence>
<keyword evidence="7" id="KW-1185">Reference proteome</keyword>
<evidence type="ECO:0000256" key="3">
    <source>
        <dbReference type="ARBA" id="ARBA00023242"/>
    </source>
</evidence>
<dbReference type="InterPro" id="IPR037647">
    <property type="entry name" value="HIRIP3"/>
</dbReference>
<evidence type="ECO:0000313" key="6">
    <source>
        <dbReference type="EMBL" id="KAG7599583.1"/>
    </source>
</evidence>
<dbReference type="AlphaFoldDB" id="A0A8T2CPN5"/>
<sequence>MVRVVKFRNDEKPPWSESQTPTTLARKPRVRWSVPEEKALASAWLNTSKDSVVGNEQRSTAFWDRVAAYYVACPAVSKLTIRRANTCKQKWQKMNELIMKFAGCYEYASRTPRSGEIEDDILVLAYKFYHQDQKNKFSLEHVWRILKTDQKWCNPQDFDVKERLSKKKLLDSFLGSAAVTAMETEERNQNSGKSNSKDIDATEMKFKILAALRSRVTYLRSKADCFMIVSVRRMLEEDMGLEKFALDVYKSFVKEKLVQCLEEAGGNNDENSQETEREDDVIPIKEVAELSEEHEPKNDTAEENTSKRVAKDIKDKGNKEALQSDIRRALRRRTSYIKANSETITIASLRRLLEEDLKLEKESLDPFKKFINKVLDEVLQIPAAPKRSTESIGKNRKRKVKSTPAKKVSSEENADSDAEGDVDNEGVAVKKKMARKGKLSKPEMMGKRKSKTGKHVSGRKKAKHTDSENDSDSGDSEKSLKQTKETATDGYGKRVKHLKSVIKSCGMSVPPNIYKKAREAPEEKREATLIEELEQILAKEGLSSDPSAIEIKEVKKRKGISKELEGIDTSNIVWNSRRKSSTSYAPPPKPKITAESESESDEPEESENEKDAEDEEEGNEKAEKGSRSKEEESNSEDDGVEESD</sequence>
<feature type="region of interest" description="Disordered" evidence="4">
    <location>
        <begin position="290"/>
        <end position="321"/>
    </location>
</feature>
<evidence type="ECO:0000313" key="7">
    <source>
        <dbReference type="Proteomes" id="UP000694251"/>
    </source>
</evidence>
<feature type="region of interest" description="Disordered" evidence="4">
    <location>
        <begin position="556"/>
        <end position="644"/>
    </location>
</feature>
<feature type="compositionally biased region" description="Basic and acidic residues" evidence="4">
    <location>
        <begin position="475"/>
        <end position="487"/>
    </location>
</feature>
<feature type="compositionally biased region" description="Acidic residues" evidence="4">
    <location>
        <begin position="412"/>
        <end position="424"/>
    </location>
</feature>
<keyword evidence="2" id="KW-0143">Chaperone</keyword>
<dbReference type="InterPro" id="IPR014876">
    <property type="entry name" value="DEK_C"/>
</dbReference>
<feature type="region of interest" description="Disordered" evidence="4">
    <location>
        <begin position="1"/>
        <end position="22"/>
    </location>
</feature>
<feature type="compositionally biased region" description="Basic and acidic residues" evidence="4">
    <location>
        <begin position="290"/>
        <end position="319"/>
    </location>
</feature>
<name>A0A8T2CPN5_ARASU</name>
<comment type="caution">
    <text evidence="6">The sequence shown here is derived from an EMBL/GenBank/DDBJ whole genome shotgun (WGS) entry which is preliminary data.</text>
</comment>
<dbReference type="OrthoDB" id="514832at2759"/>
<dbReference type="PANTHER" id="PTHR15410:SF2">
    <property type="entry name" value="HIRA-INTERACTING PROTEIN 3"/>
    <property type="match status" value="1"/>
</dbReference>
<accession>A0A8T2CPN5</accession>
<dbReference type="SMART" id="SM01082">
    <property type="entry name" value="CHZ"/>
    <property type="match status" value="1"/>
</dbReference>
<comment type="subcellular location">
    <subcellularLocation>
        <location evidence="1">Nucleus</location>
    </subcellularLocation>
</comment>
<keyword evidence="3" id="KW-0539">Nucleus</keyword>
<dbReference type="InterPro" id="IPR019098">
    <property type="entry name" value="Histone_chaperone_domain_CHZ"/>
</dbReference>
<feature type="compositionally biased region" description="Basic and acidic residues" evidence="4">
    <location>
        <begin position="619"/>
        <end position="632"/>
    </location>
</feature>
<dbReference type="Proteomes" id="UP000694251">
    <property type="component" value="Chromosome 6"/>
</dbReference>
<evidence type="ECO:0000256" key="1">
    <source>
        <dbReference type="ARBA" id="ARBA00004123"/>
    </source>
</evidence>
<dbReference type="PROSITE" id="PS51998">
    <property type="entry name" value="DEK_C"/>
    <property type="match status" value="1"/>
</dbReference>
<dbReference type="GO" id="GO:0005634">
    <property type="term" value="C:nucleus"/>
    <property type="evidence" value="ECO:0007669"/>
    <property type="project" value="UniProtKB-SubCell"/>
</dbReference>